<sequence length="433" mass="44350">MRQTAFNFAANADSSAAMNSSRTLADWNVLFGTADADQIIAGPSVKAVLAGRGNDVVIANTPDDRSFFLGGQGRDSYVIGGDGTPGEVFIGFDPMTLANGGGDQIILTDFSADSTVTDLGGGSFQISDTDGDTLIVNTITPGRSQVDADAFADSLVFAQGSLTDLDGTGDLPRIVIADDVGGIRLTDGDGASTFVVDETVQGVDAGGGNDVILIRLGAAPDTGTPFVFSAGDGDDVVELQEEPILDFALTGDENFVIDGGAGNDTLSIDLDVDNLGEMAVDGGAGNDAITVDLRGSTNASITVTGGQGDDTFIFYSAAEPGGPTSDQLDMTTVADEGQDTLIVYTGTTTQSAGGREKCYLDADGTDGALLTLVLPDFGDTVEVYTDADGAVVFVDQSTGATFGCYFCDDNDLTARELLQSDGFATDFDTILIG</sequence>
<keyword evidence="2" id="KW-1185">Reference proteome</keyword>
<reference evidence="1 2" key="1">
    <citation type="submission" date="2017-05" db="EMBL/GenBank/DDBJ databases">
        <authorList>
            <person name="Song R."/>
            <person name="Chenine A.L."/>
            <person name="Ruprecht R.M."/>
        </authorList>
    </citation>
    <scope>NUCLEOTIDE SEQUENCE [LARGE SCALE GENOMIC DNA]</scope>
    <source>
        <strain evidence="1 2">CECT 8899</strain>
    </source>
</reference>
<gene>
    <name evidence="1" type="ORF">LOM8899_02535</name>
</gene>
<dbReference type="AlphaFoldDB" id="A0A238LG36"/>
<accession>A0A238LG36</accession>
<organism evidence="1 2">
    <name type="scientific">Flavimaricola marinus</name>
    <dbReference type="NCBI Taxonomy" id="1819565"/>
    <lineage>
        <taxon>Bacteria</taxon>
        <taxon>Pseudomonadati</taxon>
        <taxon>Pseudomonadota</taxon>
        <taxon>Alphaproteobacteria</taxon>
        <taxon>Rhodobacterales</taxon>
        <taxon>Paracoccaceae</taxon>
        <taxon>Flavimaricola</taxon>
    </lineage>
</organism>
<dbReference type="RefSeq" id="WP_093992558.1">
    <property type="nucleotide sequence ID" value="NZ_FXZK01000004.1"/>
</dbReference>
<dbReference type="Proteomes" id="UP000201613">
    <property type="component" value="Unassembled WGS sequence"/>
</dbReference>
<dbReference type="OrthoDB" id="8479154at2"/>
<protein>
    <submittedName>
        <fullName evidence="1">Uncharacterized protein</fullName>
    </submittedName>
</protein>
<evidence type="ECO:0000313" key="2">
    <source>
        <dbReference type="Proteomes" id="UP000201613"/>
    </source>
</evidence>
<dbReference type="Gene3D" id="2.160.20.160">
    <property type="match status" value="1"/>
</dbReference>
<proteinExistence type="predicted"/>
<dbReference type="SUPFAM" id="SSF51120">
    <property type="entry name" value="beta-Roll"/>
    <property type="match status" value="1"/>
</dbReference>
<dbReference type="EMBL" id="FXZK01000004">
    <property type="protein sequence ID" value="SMY08384.1"/>
    <property type="molecule type" value="Genomic_DNA"/>
</dbReference>
<dbReference type="PRINTS" id="PR00313">
    <property type="entry name" value="CABNDNGRPT"/>
</dbReference>
<dbReference type="InterPro" id="IPR011049">
    <property type="entry name" value="Serralysin-like_metalloprot_C"/>
</dbReference>
<evidence type="ECO:0000313" key="1">
    <source>
        <dbReference type="EMBL" id="SMY08384.1"/>
    </source>
</evidence>
<name>A0A238LG36_9RHOB</name>